<dbReference type="EMBL" id="BLXO01000009">
    <property type="protein sequence ID" value="GFN47319.1"/>
    <property type="molecule type" value="Genomic_DNA"/>
</dbReference>
<accession>A0A6L2ZS10</accession>
<keyword evidence="1" id="KW-0732">Signal</keyword>
<dbReference type="GO" id="GO:0016740">
    <property type="term" value="F:transferase activity"/>
    <property type="evidence" value="ECO:0007669"/>
    <property type="project" value="UniProtKB-KW"/>
</dbReference>
<protein>
    <submittedName>
        <fullName evidence="2">Ornithine carbamoyltransferase</fullName>
    </submittedName>
</protein>
<reference evidence="2 3" key="1">
    <citation type="submission" date="2020-06" db="EMBL/GenBank/DDBJ databases">
        <title>The genome sequence of Candidatus Regiella insecticola strain Tut.</title>
        <authorList>
            <person name="Nikoh N."/>
            <person name="Tsuchida T."/>
            <person name="Koga R."/>
            <person name="Oshima K."/>
            <person name="Hattori M."/>
            <person name="Fukatsu T."/>
        </authorList>
    </citation>
    <scope>NUCLEOTIDE SEQUENCE [LARGE SCALE GENOMIC DNA]</scope>
    <source>
        <strain evidence="2 3">Tut</strain>
    </source>
</reference>
<organism evidence="2 3">
    <name type="scientific">Candidatus Regiella insecticola</name>
    <dbReference type="NCBI Taxonomy" id="138073"/>
    <lineage>
        <taxon>Bacteria</taxon>
        <taxon>Pseudomonadati</taxon>
        <taxon>Pseudomonadota</taxon>
        <taxon>Gammaproteobacteria</taxon>
        <taxon>Enterobacterales</taxon>
        <taxon>Enterobacteriaceae</taxon>
        <taxon>aphid secondary symbionts</taxon>
        <taxon>Candidatus Regiella</taxon>
    </lineage>
</organism>
<proteinExistence type="predicted"/>
<sequence length="279" mass="29961">MKRFFIFKKIILLLALIHYGTNGAYAIRTQPTSMIQGHAPKLNKIDFSFSGSGTKLTIGEKIQLEYNYQDEDGDTDDSANHIEWYATTSTGEKQLPATDITNTSAPDNSATATGKSTLTIPTSALGATGFKVKIIPTSLTGIPHIGEIITIDDITANPYGTSISVTDPVGFGDKLPSHIVPGIYASTDTGFTTNLIGNSASLQVNNKYIFKLFDNGQDITDRVNYTWYLEGKSATDGKTGAFNTRVKNTDYTVPANITATSITGSIDGAQGFSLAVDYE</sequence>
<dbReference type="RefSeq" id="WP_176488801.1">
    <property type="nucleotide sequence ID" value="NZ_BLXO01000009.1"/>
</dbReference>
<dbReference type="Proteomes" id="UP000504714">
    <property type="component" value="Unassembled WGS sequence"/>
</dbReference>
<comment type="caution">
    <text evidence="2">The sequence shown here is derived from an EMBL/GenBank/DDBJ whole genome shotgun (WGS) entry which is preliminary data.</text>
</comment>
<keyword evidence="2" id="KW-0808">Transferase</keyword>
<name>A0A6L2ZS10_9ENTR</name>
<gene>
    <name evidence="2" type="ORF">RINTU1_33430</name>
</gene>
<evidence type="ECO:0000313" key="2">
    <source>
        <dbReference type="EMBL" id="GFN47319.1"/>
    </source>
</evidence>
<dbReference type="AlphaFoldDB" id="A0A6L2ZS10"/>
<feature type="signal peptide" evidence="1">
    <location>
        <begin position="1"/>
        <end position="26"/>
    </location>
</feature>
<evidence type="ECO:0000313" key="3">
    <source>
        <dbReference type="Proteomes" id="UP000504714"/>
    </source>
</evidence>
<feature type="chain" id="PRO_5027028400" evidence="1">
    <location>
        <begin position="27"/>
        <end position="279"/>
    </location>
</feature>
<evidence type="ECO:0000256" key="1">
    <source>
        <dbReference type="SAM" id="SignalP"/>
    </source>
</evidence>